<keyword evidence="1" id="KW-0472">Membrane</keyword>
<gene>
    <name evidence="2" type="ORF">G8O67_004782</name>
</gene>
<dbReference type="EMBL" id="DAAWYJ010000029">
    <property type="protein sequence ID" value="HAG0017401.1"/>
    <property type="molecule type" value="Genomic_DNA"/>
</dbReference>
<protein>
    <submittedName>
        <fullName evidence="2">Uncharacterized protein</fullName>
    </submittedName>
</protein>
<reference evidence="2" key="1">
    <citation type="journal article" date="2018" name="Genome Biol.">
        <title>SKESA: strategic k-mer extension for scrupulous assemblies.</title>
        <authorList>
            <person name="Souvorov A."/>
            <person name="Agarwala R."/>
            <person name="Lipman D.J."/>
        </authorList>
    </citation>
    <scope>NUCLEOTIDE SEQUENCE</scope>
    <source>
        <strain evidence="2">MA.CK_00/00002125</strain>
    </source>
</reference>
<proteinExistence type="predicted"/>
<keyword evidence="1" id="KW-0812">Transmembrane</keyword>
<comment type="caution">
    <text evidence="2">The sequence shown here is derived from an EMBL/GenBank/DDBJ whole genome shotgun (WGS) entry which is preliminary data.</text>
</comment>
<evidence type="ECO:0000313" key="2">
    <source>
        <dbReference type="EMBL" id="HAG0017401.1"/>
    </source>
</evidence>
<name>A0A756IGG0_SALER</name>
<dbReference type="AlphaFoldDB" id="A0A756IGG0"/>
<evidence type="ECO:0000256" key="1">
    <source>
        <dbReference type="SAM" id="Phobius"/>
    </source>
</evidence>
<keyword evidence="1" id="KW-1133">Transmembrane helix</keyword>
<organism evidence="2">
    <name type="scientific">Salmonella enterica</name>
    <name type="common">Salmonella choleraesuis</name>
    <dbReference type="NCBI Taxonomy" id="28901"/>
    <lineage>
        <taxon>Bacteria</taxon>
        <taxon>Pseudomonadati</taxon>
        <taxon>Pseudomonadota</taxon>
        <taxon>Gammaproteobacteria</taxon>
        <taxon>Enterobacterales</taxon>
        <taxon>Enterobacteriaceae</taxon>
        <taxon>Salmonella</taxon>
    </lineage>
</organism>
<reference evidence="2" key="2">
    <citation type="submission" date="2020-02" db="EMBL/GenBank/DDBJ databases">
        <authorList>
            <consortium name="NCBI Pathogen Detection Project"/>
        </authorList>
    </citation>
    <scope>NUCLEOTIDE SEQUENCE</scope>
    <source>
        <strain evidence="2">MA.CK_00/00002125</strain>
    </source>
</reference>
<sequence length="79" mass="8743">MIKTPKWLHYSNVEMFAVGAVSGASSPYLCEWLHIGKCGVIEMVLICVTVGVTWLLVKRLAVIALARINARKRGDNENT</sequence>
<accession>A0A756IGG0</accession>
<feature type="transmembrane region" description="Helical" evidence="1">
    <location>
        <begin position="32"/>
        <end position="57"/>
    </location>
</feature>